<evidence type="ECO:0000313" key="1">
    <source>
        <dbReference type="EMBL" id="QRN53270.1"/>
    </source>
</evidence>
<accession>A0ABX7GVP1</accession>
<evidence type="ECO:0008006" key="3">
    <source>
        <dbReference type="Google" id="ProtNLM"/>
    </source>
</evidence>
<organism evidence="1 2">
    <name type="scientific">Dyella caseinilytica</name>
    <dbReference type="NCBI Taxonomy" id="1849581"/>
    <lineage>
        <taxon>Bacteria</taxon>
        <taxon>Pseudomonadati</taxon>
        <taxon>Pseudomonadota</taxon>
        <taxon>Gammaproteobacteria</taxon>
        <taxon>Lysobacterales</taxon>
        <taxon>Rhodanobacteraceae</taxon>
        <taxon>Dyella</taxon>
    </lineage>
</organism>
<reference evidence="1 2" key="1">
    <citation type="submission" date="2020-10" db="EMBL/GenBank/DDBJ databases">
        <title>Phylogeny of dyella-like bacteria.</title>
        <authorList>
            <person name="Fu J."/>
        </authorList>
    </citation>
    <scope>NUCLEOTIDE SEQUENCE [LARGE SCALE GENOMIC DNA]</scope>
    <source>
        <strain evidence="1 2">DHOB09</strain>
    </source>
</reference>
<name>A0ABX7GVP1_9GAMM</name>
<dbReference type="RefSeq" id="WP_188800500.1">
    <property type="nucleotide sequence ID" value="NZ_BMIZ01000002.1"/>
</dbReference>
<sequence>MASTLGMSAAMAGGGGTVDSGTIRFAGAVVEPTCSVASMQGVLNLAASTGQIHSSLQQNCSDPAATTDATASASRPFQVNVVHLSGAESDQVLRYFAGYVRAAQASADPVLVTQTYE</sequence>
<keyword evidence="2" id="KW-1185">Reference proteome</keyword>
<proteinExistence type="predicted"/>
<gene>
    <name evidence="1" type="ORF">ISN74_17840</name>
</gene>
<dbReference type="Proteomes" id="UP000663181">
    <property type="component" value="Chromosome"/>
</dbReference>
<evidence type="ECO:0000313" key="2">
    <source>
        <dbReference type="Proteomes" id="UP000663181"/>
    </source>
</evidence>
<protein>
    <recommendedName>
        <fullName evidence="3">Type 1 fimbrial protein</fullName>
    </recommendedName>
</protein>
<dbReference type="EMBL" id="CP064030">
    <property type="protein sequence ID" value="QRN53270.1"/>
    <property type="molecule type" value="Genomic_DNA"/>
</dbReference>